<evidence type="ECO:0000313" key="2">
    <source>
        <dbReference type="EMBL" id="ACV24687.1"/>
    </source>
</evidence>
<protein>
    <submittedName>
        <fullName evidence="2">4-vinyl reductase 4VR</fullName>
    </submittedName>
</protein>
<dbReference type="Pfam" id="PF03259">
    <property type="entry name" value="Robl_LC7"/>
    <property type="match status" value="1"/>
</dbReference>
<dbReference type="InterPro" id="IPR004942">
    <property type="entry name" value="Roadblock/LAMTOR2_dom"/>
</dbReference>
<dbReference type="eggNOG" id="arCOG01688">
    <property type="taxonomic scope" value="Archaea"/>
</dbReference>
<dbReference type="Gene3D" id="3.30.1380.20">
    <property type="entry name" value="Trafficking protein particle complex subunit 3"/>
    <property type="match status" value="1"/>
</dbReference>
<dbReference type="AlphaFoldDB" id="C7P805"/>
<organism evidence="2 3">
    <name type="scientific">Methanocaldococcus fervens (strain DSM 4213 / JCM 15782 / AG86)</name>
    <name type="common">Methanococcus fervens</name>
    <dbReference type="NCBI Taxonomy" id="573064"/>
    <lineage>
        <taxon>Archaea</taxon>
        <taxon>Methanobacteriati</taxon>
        <taxon>Methanobacteriota</taxon>
        <taxon>Methanomada group</taxon>
        <taxon>Methanococci</taxon>
        <taxon>Methanococcales</taxon>
        <taxon>Methanocaldococcaceae</taxon>
        <taxon>Methanocaldococcus</taxon>
    </lineage>
</organism>
<dbReference type="STRING" id="573064.Mefer_0869"/>
<feature type="domain" description="4-vinyl reductase 4VR" evidence="1">
    <location>
        <begin position="213"/>
        <end position="275"/>
    </location>
</feature>
<dbReference type="InterPro" id="IPR024096">
    <property type="entry name" value="NO_sig/Golgi_transp_ligand-bd"/>
</dbReference>
<dbReference type="PANTHER" id="PTHR35090:SF2">
    <property type="entry name" value="ARSR FAMILY TRANSCRIPTIONAL REGULATOR"/>
    <property type="match status" value="1"/>
</dbReference>
<dbReference type="RefSeq" id="WP_015791424.1">
    <property type="nucleotide sequence ID" value="NC_013156.1"/>
</dbReference>
<dbReference type="HOGENOM" id="CLU_985570_0_0_2"/>
<dbReference type="Pfam" id="PF02830">
    <property type="entry name" value="V4R"/>
    <property type="match status" value="1"/>
</dbReference>
<evidence type="ECO:0000313" key="3">
    <source>
        <dbReference type="Proteomes" id="UP000001495"/>
    </source>
</evidence>
<dbReference type="SMART" id="SM00989">
    <property type="entry name" value="V4R"/>
    <property type="match status" value="1"/>
</dbReference>
<dbReference type="Gene3D" id="3.30.450.30">
    <property type="entry name" value="Dynein light chain 2a, cytoplasmic"/>
    <property type="match status" value="1"/>
</dbReference>
<dbReference type="Proteomes" id="UP000001495">
    <property type="component" value="Chromosome"/>
</dbReference>
<evidence type="ECO:0000259" key="1">
    <source>
        <dbReference type="SMART" id="SM00989"/>
    </source>
</evidence>
<dbReference type="EMBL" id="CP001696">
    <property type="protein sequence ID" value="ACV24687.1"/>
    <property type="molecule type" value="Genomic_DNA"/>
</dbReference>
<proteinExistence type="predicted"/>
<reference evidence="2" key="1">
    <citation type="submission" date="2009-08" db="EMBL/GenBank/DDBJ databases">
        <title>Complete sequence of chromosome of Methanocaldococcus fervens AG86.</title>
        <authorList>
            <consortium name="US DOE Joint Genome Institute"/>
            <person name="Lucas S."/>
            <person name="Copeland A."/>
            <person name="Lapidus A."/>
            <person name="Glavina del Rio T."/>
            <person name="Tice H."/>
            <person name="Bruce D."/>
            <person name="Goodwin L."/>
            <person name="Pitluck S."/>
            <person name="Chertkov O."/>
            <person name="Detter J.C."/>
            <person name="Han C."/>
            <person name="Tapia R."/>
            <person name="Larimer F."/>
            <person name="Land M."/>
            <person name="Hauser L."/>
            <person name="Kyrpides N."/>
            <person name="Ovchinnikova G."/>
            <person name="Lupa-Sieprawska M."/>
            <person name="Whitman W.B."/>
        </authorList>
    </citation>
    <scope>NUCLEOTIDE SEQUENCE [LARGE SCALE GENOMIC DNA]</scope>
    <source>
        <strain evidence="2">AG86</strain>
    </source>
</reference>
<keyword evidence="3" id="KW-1185">Reference proteome</keyword>
<dbReference type="GeneID" id="71811431"/>
<gene>
    <name evidence="2" type="ordered locus">Mefer_0869</name>
</gene>
<dbReference type="PANTHER" id="PTHR35090">
    <property type="entry name" value="DNA-DIRECTED RNA POLYMERASE SUBUNIT I"/>
    <property type="match status" value="1"/>
</dbReference>
<dbReference type="SUPFAM" id="SSF103196">
    <property type="entry name" value="Roadblock/LC7 domain"/>
    <property type="match status" value="1"/>
</dbReference>
<name>C7P805_METFA</name>
<dbReference type="KEGG" id="mfe:Mefer_0869"/>
<dbReference type="InterPro" id="IPR004096">
    <property type="entry name" value="V4R"/>
</dbReference>
<accession>C7P805</accession>
<dbReference type="SUPFAM" id="SSF111126">
    <property type="entry name" value="Ligand-binding domain in the NO signalling and Golgi transport"/>
    <property type="match status" value="1"/>
</dbReference>
<sequence>MSTNKIALNKLKEILRELNKVPGIVGSAIVKKDGEVILREMPEHITNEFMNILSVIEGFAEKTLYDTTDIAVRDIVIRGRNETFMVANIHNVFLILVLSSKANLNNISKIIDDYSDEITKYCSMLFESPVELPIKELFTRVKRKKFGRDVDVGLFRAFRYLNFRKYLNVDSDALMFYFGKELIKSLKINNFEEFSEFYEKYKLGELQMINEDPIVIRIYDCISCAGLPYVGKPLCHLEAGFLSGFVENAYGKKCRVIETHCYGLGHDFCQFEIKFLDKNSNKNKSDNK</sequence>
<dbReference type="eggNOG" id="arCOG02603">
    <property type="taxonomic scope" value="Archaea"/>
</dbReference>